<dbReference type="AlphaFoldDB" id="A0A127B8L0"/>
<protein>
    <submittedName>
        <fullName evidence="1">Uncharacterized protein</fullName>
    </submittedName>
</protein>
<reference evidence="1 2" key="2">
    <citation type="journal article" date="2016" name="Int. J. Syst. Evol. Microbiol.">
        <title>Pyrococcus kukulkanii sp. nov., a hyperthermophilic, piezophilic archaeon isolated from a deep-sea hydrothermal vent.</title>
        <authorList>
            <person name="Callac N."/>
            <person name="Oger P."/>
            <person name="Lesongeur F."/>
            <person name="Rattray J.E."/>
            <person name="Vannier P."/>
            <person name="Michoud G."/>
            <person name="Beauverger M."/>
            <person name="Gayet N."/>
            <person name="Rouxel O."/>
            <person name="Jebbar M."/>
            <person name="Godfroy A."/>
        </authorList>
    </citation>
    <scope>NUCLEOTIDE SEQUENCE [LARGE SCALE GENOMIC DNA]</scope>
    <source>
        <strain evidence="1 2">NCB100</strain>
    </source>
</reference>
<dbReference type="PATRIC" id="fig|1609559.3.peg.819"/>
<dbReference type="EMBL" id="CP010835">
    <property type="protein sequence ID" value="AMM53722.1"/>
    <property type="molecule type" value="Genomic_DNA"/>
</dbReference>
<organism evidence="1 2">
    <name type="scientific">Pyrococcus kukulkanii</name>
    <dbReference type="NCBI Taxonomy" id="1609559"/>
    <lineage>
        <taxon>Archaea</taxon>
        <taxon>Methanobacteriati</taxon>
        <taxon>Methanobacteriota</taxon>
        <taxon>Thermococci</taxon>
        <taxon>Thermococcales</taxon>
        <taxon>Thermococcaceae</taxon>
        <taxon>Pyrococcus</taxon>
    </lineage>
</organism>
<sequence length="68" mass="8230">MELDLLLKRLTVVRKRKEALLLEEARLARMMKQKKLKNVALMRIVKREKEMVLREEAKIVRFLRQARA</sequence>
<accession>A0A127B8L0</accession>
<dbReference type="Proteomes" id="UP000070587">
    <property type="component" value="Chromosome"/>
</dbReference>
<evidence type="ECO:0000313" key="1">
    <source>
        <dbReference type="EMBL" id="AMM53722.1"/>
    </source>
</evidence>
<dbReference type="RefSeq" id="WP_068321256.1">
    <property type="nucleotide sequence ID" value="NZ_CP010835.1"/>
</dbReference>
<dbReference type="STRING" id="1609559.TQ32_03935"/>
<dbReference type="KEGG" id="pyc:TQ32_03935"/>
<reference evidence="2" key="1">
    <citation type="submission" date="2015-02" db="EMBL/GenBank/DDBJ databases">
        <title>Pyrococcus kukulkanii sp. nov., a novel hyperthermophilic archaeon isolated from a deep-sea hydrothermal vent at the Guaymas Basin.</title>
        <authorList>
            <person name="Oger P.M."/>
            <person name="Callac N."/>
            <person name="Jebbar M."/>
            <person name="Godfroy A."/>
        </authorList>
    </citation>
    <scope>NUCLEOTIDE SEQUENCE [LARGE SCALE GENOMIC DNA]</scope>
    <source>
        <strain evidence="2">NCB100</strain>
    </source>
</reference>
<proteinExistence type="predicted"/>
<evidence type="ECO:0000313" key="2">
    <source>
        <dbReference type="Proteomes" id="UP000070587"/>
    </source>
</evidence>
<name>A0A127B8L0_9EURY</name>
<dbReference type="GeneID" id="28490956"/>
<gene>
    <name evidence="1" type="ORF">TQ32_03935</name>
</gene>
<dbReference type="OrthoDB" id="103663at2157"/>